<reference evidence="1 2" key="2">
    <citation type="journal article" date="2011" name="J. Bacteriol.">
        <title>Complete genome sequence of a carbon monoxide-utilizing acetogen, Eubacterium limosum KIST612.</title>
        <authorList>
            <person name="Roh H."/>
            <person name="Ko H.J."/>
            <person name="Kim D."/>
            <person name="Choi D.G."/>
            <person name="Park S."/>
            <person name="Kim S."/>
            <person name="Chang I.S."/>
            <person name="Choi I.G."/>
        </authorList>
    </citation>
    <scope>NUCLEOTIDE SEQUENCE [LARGE SCALE GENOMIC DNA]</scope>
    <source>
        <strain evidence="1 2">KIST612</strain>
    </source>
</reference>
<sequence length="39" mass="4527">MKLSKKSSQTFDSLRTFSKKSFKKMIYLSTALSIITFPH</sequence>
<name>E3GDH2_9FIRM</name>
<reference key="1">
    <citation type="submission" date="2010-09" db="EMBL/GenBank/DDBJ databases">
        <authorList>
            <person name="Roh H."/>
            <person name="Ko H.-J."/>
            <person name="Kim D."/>
            <person name="Choi D.G."/>
            <person name="Park S."/>
            <person name="Kim S."/>
            <person name="Kim K.H."/>
            <person name="Chang I.S."/>
            <person name="Choi I.-G."/>
        </authorList>
    </citation>
    <scope>NUCLEOTIDE SEQUENCE</scope>
    <source>
        <strain>KIST612</strain>
    </source>
</reference>
<dbReference type="Proteomes" id="UP000006873">
    <property type="component" value="Chromosome"/>
</dbReference>
<proteinExistence type="predicted"/>
<accession>E3GDH2</accession>
<dbReference type="HOGENOM" id="CLU_3309916_0_0_9"/>
<organism evidence="1 2">
    <name type="scientific">Eubacterium callanderi</name>
    <dbReference type="NCBI Taxonomy" id="53442"/>
    <lineage>
        <taxon>Bacteria</taxon>
        <taxon>Bacillati</taxon>
        <taxon>Bacillota</taxon>
        <taxon>Clostridia</taxon>
        <taxon>Eubacteriales</taxon>
        <taxon>Eubacteriaceae</taxon>
        <taxon>Eubacterium</taxon>
    </lineage>
</organism>
<dbReference type="EMBL" id="CP002273">
    <property type="protein sequence ID" value="ADO36777.1"/>
    <property type="molecule type" value="Genomic_DNA"/>
</dbReference>
<dbReference type="KEGG" id="elm:ELI_1793"/>
<evidence type="ECO:0000313" key="1">
    <source>
        <dbReference type="EMBL" id="ADO36777.1"/>
    </source>
</evidence>
<protein>
    <submittedName>
        <fullName evidence="1">Uncharacterized protein</fullName>
    </submittedName>
</protein>
<evidence type="ECO:0000313" key="2">
    <source>
        <dbReference type="Proteomes" id="UP000006873"/>
    </source>
</evidence>
<keyword evidence="2" id="KW-1185">Reference proteome</keyword>
<dbReference type="AlphaFoldDB" id="E3GDH2"/>
<gene>
    <name evidence="1" type="ordered locus">ELI_1793</name>
</gene>